<reference evidence="2" key="1">
    <citation type="submission" date="2020-10" db="EMBL/GenBank/DDBJ databases">
        <authorList>
            <person name="Gilroy R."/>
        </authorList>
    </citation>
    <scope>NUCLEOTIDE SEQUENCE</scope>
    <source>
        <strain evidence="2">ChiBcec2-4451</strain>
    </source>
</reference>
<gene>
    <name evidence="2" type="ORF">IAA63_03075</name>
</gene>
<protein>
    <submittedName>
        <fullName evidence="2">DUF3878 family protein</fullName>
    </submittedName>
</protein>
<dbReference type="Pfam" id="PF12994">
    <property type="entry name" value="DUF3878"/>
    <property type="match status" value="1"/>
</dbReference>
<feature type="compositionally biased region" description="Basic and acidic residues" evidence="1">
    <location>
        <begin position="1"/>
        <end position="15"/>
    </location>
</feature>
<dbReference type="Proteomes" id="UP000886723">
    <property type="component" value="Unassembled WGS sequence"/>
</dbReference>
<accession>A0A9D1NTN4</accession>
<organism evidence="2 3">
    <name type="scientific">Candidatus Pullilachnospira stercoravium</name>
    <dbReference type="NCBI Taxonomy" id="2840913"/>
    <lineage>
        <taxon>Bacteria</taxon>
        <taxon>Bacillati</taxon>
        <taxon>Bacillota</taxon>
        <taxon>Clostridia</taxon>
        <taxon>Lachnospirales</taxon>
        <taxon>Lachnospiraceae</taxon>
        <taxon>Lachnospiraceae incertae sedis</taxon>
        <taxon>Candidatus Pullilachnospira</taxon>
    </lineage>
</organism>
<feature type="region of interest" description="Disordered" evidence="1">
    <location>
        <begin position="1"/>
        <end position="56"/>
    </location>
</feature>
<dbReference type="EMBL" id="DVON01000062">
    <property type="protein sequence ID" value="HIV12108.1"/>
    <property type="molecule type" value="Genomic_DNA"/>
</dbReference>
<dbReference type="InterPro" id="IPR024538">
    <property type="entry name" value="DUF3878"/>
</dbReference>
<evidence type="ECO:0000313" key="3">
    <source>
        <dbReference type="Proteomes" id="UP000886723"/>
    </source>
</evidence>
<feature type="non-terminal residue" evidence="2">
    <location>
        <position position="1"/>
    </location>
</feature>
<name>A0A9D1NTN4_9FIRM</name>
<sequence>SEKKRAEAEEKKSADVENIGNSLSGNGQSAKKVPGDALPEDISSGNALPDESSTVKTTGQLVRREADYGLIVKQRGNTFTLWFSGLSWEMACYQYHRIGHFWVEGQEQWRRLVYMLGTVYDKYRYLGEEACSSREMELLPLMEFPPFRHWSPIRESLDDWYDTDPAGARLGGWLARQAGDRRMERKINWYRRFPCRFTRWMVERTMQGPGGQKLYEEIRRRIWEASGQYPERDYGREANEQIRRQRRQVHRELTARGFSGAYPEYRRGSMRIEAAEEHPFTCMEAEDFSFRIRFLVSEGCGENDGICGGFFRKGKGRVEESLAFLEKAEE</sequence>
<evidence type="ECO:0000256" key="1">
    <source>
        <dbReference type="SAM" id="MobiDB-lite"/>
    </source>
</evidence>
<evidence type="ECO:0000313" key="2">
    <source>
        <dbReference type="EMBL" id="HIV12108.1"/>
    </source>
</evidence>
<dbReference type="AlphaFoldDB" id="A0A9D1NTN4"/>
<comment type="caution">
    <text evidence="2">The sequence shown here is derived from an EMBL/GenBank/DDBJ whole genome shotgun (WGS) entry which is preliminary data.</text>
</comment>
<feature type="compositionally biased region" description="Polar residues" evidence="1">
    <location>
        <begin position="43"/>
        <end position="56"/>
    </location>
</feature>
<reference evidence="2" key="2">
    <citation type="journal article" date="2021" name="PeerJ">
        <title>Extensive microbial diversity within the chicken gut microbiome revealed by metagenomics and culture.</title>
        <authorList>
            <person name="Gilroy R."/>
            <person name="Ravi A."/>
            <person name="Getino M."/>
            <person name="Pursley I."/>
            <person name="Horton D.L."/>
            <person name="Alikhan N.F."/>
            <person name="Baker D."/>
            <person name="Gharbi K."/>
            <person name="Hall N."/>
            <person name="Watson M."/>
            <person name="Adriaenssens E.M."/>
            <person name="Foster-Nyarko E."/>
            <person name="Jarju S."/>
            <person name="Secka A."/>
            <person name="Antonio M."/>
            <person name="Oren A."/>
            <person name="Chaudhuri R.R."/>
            <person name="La Ragione R."/>
            <person name="Hildebrand F."/>
            <person name="Pallen M.J."/>
        </authorList>
    </citation>
    <scope>NUCLEOTIDE SEQUENCE</scope>
    <source>
        <strain evidence="2">ChiBcec2-4451</strain>
    </source>
</reference>
<proteinExistence type="predicted"/>
<feature type="compositionally biased region" description="Polar residues" evidence="1">
    <location>
        <begin position="19"/>
        <end position="29"/>
    </location>
</feature>